<accession>A0ABD6BGH4</accession>
<evidence type="ECO:0008006" key="5">
    <source>
        <dbReference type="Google" id="ProtNLM"/>
    </source>
</evidence>
<keyword evidence="4" id="KW-1185">Reference proteome</keyword>
<feature type="transmembrane region" description="Helical" evidence="2">
    <location>
        <begin position="103"/>
        <end position="130"/>
    </location>
</feature>
<keyword evidence="2" id="KW-1133">Transmembrane helix</keyword>
<comment type="caution">
    <text evidence="3">The sequence shown here is derived from an EMBL/GenBank/DDBJ whole genome shotgun (WGS) entry which is preliminary data.</text>
</comment>
<feature type="region of interest" description="Disordered" evidence="1">
    <location>
        <begin position="1"/>
        <end position="21"/>
    </location>
</feature>
<proteinExistence type="predicted"/>
<dbReference type="RefSeq" id="WP_390286863.1">
    <property type="nucleotide sequence ID" value="NZ_JBHUDI010000005.1"/>
</dbReference>
<evidence type="ECO:0000313" key="3">
    <source>
        <dbReference type="EMBL" id="MFD1563884.1"/>
    </source>
</evidence>
<reference evidence="3 4" key="1">
    <citation type="journal article" date="2019" name="Int. J. Syst. Evol. Microbiol.">
        <title>The Global Catalogue of Microorganisms (GCM) 10K type strain sequencing project: providing services to taxonomists for standard genome sequencing and annotation.</title>
        <authorList>
            <consortium name="The Broad Institute Genomics Platform"/>
            <consortium name="The Broad Institute Genome Sequencing Center for Infectious Disease"/>
            <person name="Wu L."/>
            <person name="Ma J."/>
        </authorList>
    </citation>
    <scope>NUCLEOTIDE SEQUENCE [LARGE SCALE GENOMIC DNA]</scope>
    <source>
        <strain evidence="3 4">CGMCC 1.12230</strain>
    </source>
</reference>
<evidence type="ECO:0000256" key="1">
    <source>
        <dbReference type="SAM" id="MobiDB-lite"/>
    </source>
</evidence>
<keyword evidence="2" id="KW-0812">Transmembrane</keyword>
<sequence>MVYSPESDRSTNEGDETRAREFVPESDAALVSVLDEMNTPVTVDEVADELVEPARPTIETWAAVHERLHQDRLPVLDAADTIEFDETQGLIERSTGRTNEDRLISPSVLVALSLGLLCIVIALVLVTILIS</sequence>
<name>A0ABD6BGH4_9EURY</name>
<dbReference type="Proteomes" id="UP001597076">
    <property type="component" value="Unassembled WGS sequence"/>
</dbReference>
<dbReference type="AlphaFoldDB" id="A0ABD6BGH4"/>
<gene>
    <name evidence="3" type="ORF">ACFR99_10015</name>
</gene>
<dbReference type="EMBL" id="JBHUDI010000005">
    <property type="protein sequence ID" value="MFD1563884.1"/>
    <property type="molecule type" value="Genomic_DNA"/>
</dbReference>
<protein>
    <recommendedName>
        <fullName evidence="5">Helix-turn-helix domain-containing protein</fullName>
    </recommendedName>
</protein>
<evidence type="ECO:0000313" key="4">
    <source>
        <dbReference type="Proteomes" id="UP001597076"/>
    </source>
</evidence>
<keyword evidence="2" id="KW-0472">Membrane</keyword>
<evidence type="ECO:0000256" key="2">
    <source>
        <dbReference type="SAM" id="Phobius"/>
    </source>
</evidence>
<organism evidence="3 4">
    <name type="scientific">Haloarchaeobius amylolyticus</name>
    <dbReference type="NCBI Taxonomy" id="1198296"/>
    <lineage>
        <taxon>Archaea</taxon>
        <taxon>Methanobacteriati</taxon>
        <taxon>Methanobacteriota</taxon>
        <taxon>Stenosarchaea group</taxon>
        <taxon>Halobacteria</taxon>
        <taxon>Halobacteriales</taxon>
        <taxon>Halorubellaceae</taxon>
        <taxon>Haloarchaeobius</taxon>
    </lineage>
</organism>